<reference evidence="3" key="1">
    <citation type="journal article" date="2011" name="Genome Res.">
        <title>Phylogeny-wide analysis of social amoeba genomes highlights ancient origins for complex intercellular communication.</title>
        <authorList>
            <person name="Heidel A.J."/>
            <person name="Lawal H.M."/>
            <person name="Felder M."/>
            <person name="Schilde C."/>
            <person name="Helps N.R."/>
            <person name="Tunggal B."/>
            <person name="Rivero F."/>
            <person name="John U."/>
            <person name="Schleicher M."/>
            <person name="Eichinger L."/>
            <person name="Platzer M."/>
            <person name="Noegel A.A."/>
            <person name="Schaap P."/>
            <person name="Gloeckner G."/>
        </authorList>
    </citation>
    <scope>NUCLEOTIDE SEQUENCE [LARGE SCALE GENOMIC DNA]</scope>
    <source>
        <strain evidence="3">SH3</strain>
    </source>
</reference>
<proteinExistence type="predicted"/>
<protein>
    <submittedName>
        <fullName evidence="2">Uncharacterized protein</fullName>
    </submittedName>
</protein>
<evidence type="ECO:0000256" key="1">
    <source>
        <dbReference type="SAM" id="MobiDB-lite"/>
    </source>
</evidence>
<evidence type="ECO:0000313" key="3">
    <source>
        <dbReference type="Proteomes" id="UP000007797"/>
    </source>
</evidence>
<sequence>MDNLTNIENGKRWDRSRAKKGNKQTILGLSMHDDNHHNPSKYFIFNQYFIHGHE</sequence>
<keyword evidence="3" id="KW-1185">Reference proteome</keyword>
<dbReference type="AlphaFoldDB" id="F4PW65"/>
<dbReference type="GeneID" id="14872370"/>
<dbReference type="EMBL" id="GL883013">
    <property type="protein sequence ID" value="EGG20229.1"/>
    <property type="molecule type" value="Genomic_DNA"/>
</dbReference>
<dbReference type="Proteomes" id="UP000007797">
    <property type="component" value="Unassembled WGS sequence"/>
</dbReference>
<organism evidence="2 3">
    <name type="scientific">Cavenderia fasciculata</name>
    <name type="common">Slime mold</name>
    <name type="synonym">Dictyostelium fasciculatum</name>
    <dbReference type="NCBI Taxonomy" id="261658"/>
    <lineage>
        <taxon>Eukaryota</taxon>
        <taxon>Amoebozoa</taxon>
        <taxon>Evosea</taxon>
        <taxon>Eumycetozoa</taxon>
        <taxon>Dictyostelia</taxon>
        <taxon>Acytosteliales</taxon>
        <taxon>Cavenderiaceae</taxon>
        <taxon>Cavenderia</taxon>
    </lineage>
</organism>
<evidence type="ECO:0000313" key="2">
    <source>
        <dbReference type="EMBL" id="EGG20229.1"/>
    </source>
</evidence>
<accession>F4PW65</accession>
<feature type="region of interest" description="Disordered" evidence="1">
    <location>
        <begin position="1"/>
        <end position="21"/>
    </location>
</feature>
<name>F4PW65_CACFS</name>
<dbReference type="RefSeq" id="XP_004367212.1">
    <property type="nucleotide sequence ID" value="XM_004367155.1"/>
</dbReference>
<dbReference type="KEGG" id="dfa:DFA_07350"/>
<gene>
    <name evidence="2" type="ORF">DFA_07350</name>
</gene>